<keyword evidence="2" id="KW-1185">Reference proteome</keyword>
<accession>A0ABX0JFP4</accession>
<name>A0ABX0JFP4_9BACL</name>
<evidence type="ECO:0000313" key="2">
    <source>
        <dbReference type="Proteomes" id="UP001165962"/>
    </source>
</evidence>
<gene>
    <name evidence="1" type="ORF">G9U52_32945</name>
</gene>
<dbReference type="InterPro" id="IPR021637">
    <property type="entry name" value="DUF3243"/>
</dbReference>
<dbReference type="Proteomes" id="UP001165962">
    <property type="component" value="Unassembled WGS sequence"/>
</dbReference>
<reference evidence="1" key="1">
    <citation type="submission" date="2020-03" db="EMBL/GenBank/DDBJ databases">
        <title>Draft sequencing of Paenibacilllus sp. S3N08.</title>
        <authorList>
            <person name="Kim D.-U."/>
        </authorList>
    </citation>
    <scope>NUCLEOTIDE SEQUENCE</scope>
    <source>
        <strain evidence="1">S3N08</strain>
    </source>
</reference>
<dbReference type="Pfam" id="PF11588">
    <property type="entry name" value="DUF3243"/>
    <property type="match status" value="1"/>
</dbReference>
<comment type="caution">
    <text evidence="1">The sequence shown here is derived from an EMBL/GenBank/DDBJ whole genome shotgun (WGS) entry which is preliminary data.</text>
</comment>
<protein>
    <submittedName>
        <fullName evidence="1">DUF3243 domain-containing protein</fullName>
    </submittedName>
</protein>
<proteinExistence type="predicted"/>
<organism evidence="1 2">
    <name type="scientific">Paenibacillus agricola</name>
    <dbReference type="NCBI Taxonomy" id="2716264"/>
    <lineage>
        <taxon>Bacteria</taxon>
        <taxon>Bacillati</taxon>
        <taxon>Bacillota</taxon>
        <taxon>Bacilli</taxon>
        <taxon>Bacillales</taxon>
        <taxon>Paenibacillaceae</taxon>
        <taxon>Paenibacillus</taxon>
    </lineage>
</organism>
<dbReference type="InterPro" id="IPR038292">
    <property type="entry name" value="YmfJ/YflH_sf"/>
</dbReference>
<sequence length="114" mass="13145">MSEYNHVVDKQDNFTVDKVNTALDKINPDKKEEILKNFESFKSYLGKRIELAEKLGLSEEQIAVTAEKIANYLTANEEPRNSEEKLLSELWKVGTQEEQHKLAHMLVRLAQQAN</sequence>
<dbReference type="EMBL" id="JAAOIW010000020">
    <property type="protein sequence ID" value="NHN34596.1"/>
    <property type="molecule type" value="Genomic_DNA"/>
</dbReference>
<dbReference type="Gene3D" id="1.10.760.20">
    <property type="entry name" value="Protein of unknown function DUF3243"/>
    <property type="match status" value="1"/>
</dbReference>
<evidence type="ECO:0000313" key="1">
    <source>
        <dbReference type="EMBL" id="NHN34596.1"/>
    </source>
</evidence>
<dbReference type="RefSeq" id="WP_166155761.1">
    <property type="nucleotide sequence ID" value="NZ_JAAOIW010000020.1"/>
</dbReference>